<evidence type="ECO:0000313" key="3">
    <source>
        <dbReference type="EMBL" id="CCH02000.1"/>
    </source>
</evidence>
<reference evidence="3 4" key="1">
    <citation type="journal article" date="2012" name="J. Bacteriol.">
        <title>Genome Sequence of Fibrella aestuarina BUZ 2T, a Filamentous Marine Bacterium.</title>
        <authorList>
            <person name="Filippini M."/>
            <person name="Qi W."/>
            <person name="Blom J."/>
            <person name="Goesmann A."/>
            <person name="Smits T.H."/>
            <person name="Bagheri H.C."/>
        </authorList>
    </citation>
    <scope>NUCLEOTIDE SEQUENCE [LARGE SCALE GENOMIC DNA]</scope>
    <source>
        <strain evidence="4">BUZ 2T</strain>
    </source>
</reference>
<dbReference type="Pfam" id="PF13568">
    <property type="entry name" value="OMP_b-brl_2"/>
    <property type="match status" value="1"/>
</dbReference>
<accession>I0KCZ7</accession>
<feature type="domain" description="Outer membrane protein beta-barrel" evidence="2">
    <location>
        <begin position="20"/>
        <end position="199"/>
    </location>
</feature>
<dbReference type="HOGENOM" id="CLU_1254389_0_0_10"/>
<dbReference type="eggNOG" id="ENOG5032ERD">
    <property type="taxonomic scope" value="Bacteria"/>
</dbReference>
<dbReference type="OrthoDB" id="949314at2"/>
<dbReference type="Proteomes" id="UP000011058">
    <property type="component" value="Chromosome"/>
</dbReference>
<dbReference type="AlphaFoldDB" id="I0KCZ7"/>
<evidence type="ECO:0000256" key="1">
    <source>
        <dbReference type="SAM" id="SignalP"/>
    </source>
</evidence>
<feature type="chain" id="PRO_5003630077" description="Outer membrane protein beta-barrel domain-containing protein" evidence="1">
    <location>
        <begin position="22"/>
        <end position="220"/>
    </location>
</feature>
<keyword evidence="4" id="KW-1185">Reference proteome</keyword>
<keyword evidence="1" id="KW-0732">Signal</keyword>
<evidence type="ECO:0000313" key="4">
    <source>
        <dbReference type="Proteomes" id="UP000011058"/>
    </source>
</evidence>
<dbReference type="STRING" id="1166018.FAES_3999"/>
<gene>
    <name evidence="3" type="ORF">FAES_3999</name>
</gene>
<dbReference type="InterPro" id="IPR025665">
    <property type="entry name" value="Beta-barrel_OMP_2"/>
</dbReference>
<sequence>MTSFRYCLSALLLASLSTSFAQIRWGLRAGVSSSTAATELVPVSTYTPLPGLQAGVVVDIPLSEILSIQPVLLFASKGFERSSFFEDNVNPLDQPYGTAALRIETVKPYYLKIPVLILVKAPLTQEVKLYMGLGPYVGTLIGGTVLYDYKSVYSKGPLSPSRNSFYARSDAGLTGATGVELMDRFQLGIAYDYGLMNVTSDPLRYSLRNRTVSLSLSVFL</sequence>
<organism evidence="3 4">
    <name type="scientific">Fibrella aestuarina BUZ 2</name>
    <dbReference type="NCBI Taxonomy" id="1166018"/>
    <lineage>
        <taxon>Bacteria</taxon>
        <taxon>Pseudomonadati</taxon>
        <taxon>Bacteroidota</taxon>
        <taxon>Cytophagia</taxon>
        <taxon>Cytophagales</taxon>
        <taxon>Spirosomataceae</taxon>
        <taxon>Fibrella</taxon>
    </lineage>
</organism>
<feature type="signal peptide" evidence="1">
    <location>
        <begin position="1"/>
        <end position="21"/>
    </location>
</feature>
<dbReference type="EMBL" id="HE796683">
    <property type="protein sequence ID" value="CCH02000.1"/>
    <property type="molecule type" value="Genomic_DNA"/>
</dbReference>
<dbReference type="KEGG" id="fae:FAES_3999"/>
<proteinExistence type="predicted"/>
<dbReference type="RefSeq" id="WP_015333099.1">
    <property type="nucleotide sequence ID" value="NC_020054.1"/>
</dbReference>
<protein>
    <recommendedName>
        <fullName evidence="2">Outer membrane protein beta-barrel domain-containing protein</fullName>
    </recommendedName>
</protein>
<evidence type="ECO:0000259" key="2">
    <source>
        <dbReference type="Pfam" id="PF13568"/>
    </source>
</evidence>
<name>I0KCZ7_9BACT</name>